<protein>
    <recommendedName>
        <fullName evidence="1">5-oxoprolinase subunit A</fullName>
        <shortName evidence="1">5-OPase subunit A</shortName>
        <ecNumber evidence="1">3.5.2.9</ecNumber>
    </recommendedName>
    <alternativeName>
        <fullName evidence="1">5-oxoprolinase (ATP-hydrolyzing) subunit A</fullName>
    </alternativeName>
</protein>
<dbReference type="RefSeq" id="WP_188668377.1">
    <property type="nucleotide sequence ID" value="NZ_BMJI01000013.1"/>
</dbReference>
<keyword evidence="1" id="KW-0378">Hydrolase</keyword>
<comment type="subunit">
    <text evidence="1">Forms a complex composed of PxpA, PxpB and PxpC.</text>
</comment>
<comment type="caution">
    <text evidence="2">The sequence shown here is derived from an EMBL/GenBank/DDBJ whole genome shotgun (WGS) entry which is preliminary data.</text>
</comment>
<dbReference type="PANTHER" id="PTHR30292:SF0">
    <property type="entry name" value="5-OXOPROLINASE SUBUNIT A"/>
    <property type="match status" value="1"/>
</dbReference>
<dbReference type="SUPFAM" id="SSF88713">
    <property type="entry name" value="Glycoside hydrolase/deacetylase"/>
    <property type="match status" value="1"/>
</dbReference>
<dbReference type="InterPro" id="IPR005501">
    <property type="entry name" value="LamB/YcsF/PxpA-like"/>
</dbReference>
<comment type="function">
    <text evidence="1">Catalyzes the cleavage of 5-oxoproline to form L-glutamate coupled to the hydrolysis of ATP to ADP and inorganic phosphate.</text>
</comment>
<evidence type="ECO:0000256" key="1">
    <source>
        <dbReference type="HAMAP-Rule" id="MF_00691"/>
    </source>
</evidence>
<dbReference type="NCBIfam" id="NF003814">
    <property type="entry name" value="PRK05406.1-3"/>
    <property type="match status" value="1"/>
</dbReference>
<dbReference type="CDD" id="cd10787">
    <property type="entry name" value="LamB_YcsF_like"/>
    <property type="match status" value="1"/>
</dbReference>
<reference evidence="3" key="1">
    <citation type="journal article" date="2019" name="Int. J. Syst. Evol. Microbiol.">
        <title>The Global Catalogue of Microorganisms (GCM) 10K type strain sequencing project: providing services to taxonomists for standard genome sequencing and annotation.</title>
        <authorList>
            <consortium name="The Broad Institute Genomics Platform"/>
            <consortium name="The Broad Institute Genome Sequencing Center for Infectious Disease"/>
            <person name="Wu L."/>
            <person name="Ma J."/>
        </authorList>
    </citation>
    <scope>NUCLEOTIDE SEQUENCE [LARGE SCALE GENOMIC DNA]</scope>
    <source>
        <strain evidence="3">CGMCC 1.15480</strain>
    </source>
</reference>
<organism evidence="2 3">
    <name type="scientific">Tersicoccus solisilvae</name>
    <dbReference type="NCBI Taxonomy" id="1882339"/>
    <lineage>
        <taxon>Bacteria</taxon>
        <taxon>Bacillati</taxon>
        <taxon>Actinomycetota</taxon>
        <taxon>Actinomycetes</taxon>
        <taxon>Micrococcales</taxon>
        <taxon>Micrococcaceae</taxon>
        <taxon>Tersicoccus</taxon>
    </lineage>
</organism>
<comment type="catalytic activity">
    <reaction evidence="1">
        <text>5-oxo-L-proline + ATP + 2 H2O = L-glutamate + ADP + phosphate + H(+)</text>
        <dbReference type="Rhea" id="RHEA:10348"/>
        <dbReference type="ChEBI" id="CHEBI:15377"/>
        <dbReference type="ChEBI" id="CHEBI:15378"/>
        <dbReference type="ChEBI" id="CHEBI:29985"/>
        <dbReference type="ChEBI" id="CHEBI:30616"/>
        <dbReference type="ChEBI" id="CHEBI:43474"/>
        <dbReference type="ChEBI" id="CHEBI:58402"/>
        <dbReference type="ChEBI" id="CHEBI:456216"/>
        <dbReference type="EC" id="3.5.2.9"/>
    </reaction>
</comment>
<proteinExistence type="inferred from homology"/>
<accession>A0ABQ1PB95</accession>
<name>A0ABQ1PB95_9MICC</name>
<evidence type="ECO:0000313" key="2">
    <source>
        <dbReference type="EMBL" id="GGC93891.1"/>
    </source>
</evidence>
<sequence>MDLNCDLGESFGAWTMGDDEAMFSLVTSVNVACGFHAGDPMTMLRSCRLAGEHGVTVGAHVAYRDLAGFGRRRMDVAPDELTADVLYQLAALDGIARATGIAVRYVKPHGALYNTIAVDEFQARAVVAAVRLADPGLPILGLPASVIEAVCVEERHPFVREAFVDRAYTPDGNLVSRREEGAVLHDVAAVADRAVVMARDGVVTALDGTQAEVRPRSLCVHSDTPGAVAMAGAVREALTGAGIELRPFA</sequence>
<keyword evidence="1" id="KW-0067">ATP-binding</keyword>
<dbReference type="Proteomes" id="UP000597761">
    <property type="component" value="Unassembled WGS sequence"/>
</dbReference>
<dbReference type="Gene3D" id="3.20.20.370">
    <property type="entry name" value="Glycoside hydrolase/deacetylase"/>
    <property type="match status" value="1"/>
</dbReference>
<keyword evidence="3" id="KW-1185">Reference proteome</keyword>
<dbReference type="Pfam" id="PF03746">
    <property type="entry name" value="LamB_YcsF"/>
    <property type="match status" value="1"/>
</dbReference>
<dbReference type="NCBIfam" id="NF003816">
    <property type="entry name" value="PRK05406.1-5"/>
    <property type="match status" value="1"/>
</dbReference>
<dbReference type="PANTHER" id="PTHR30292">
    <property type="entry name" value="UNCHARACTERIZED PROTEIN YBGL-RELATED"/>
    <property type="match status" value="1"/>
</dbReference>
<comment type="similarity">
    <text evidence="1">Belongs to the LamB/PxpA family.</text>
</comment>
<keyword evidence="1" id="KW-0547">Nucleotide-binding</keyword>
<dbReference type="EMBL" id="BMJI01000013">
    <property type="protein sequence ID" value="GGC93891.1"/>
    <property type="molecule type" value="Genomic_DNA"/>
</dbReference>
<gene>
    <name evidence="1" type="primary">pxpA</name>
    <name evidence="2" type="ORF">GCM10011512_21150</name>
</gene>
<evidence type="ECO:0000313" key="3">
    <source>
        <dbReference type="Proteomes" id="UP000597761"/>
    </source>
</evidence>
<dbReference type="EC" id="3.5.2.9" evidence="1"/>
<dbReference type="HAMAP" id="MF_00691">
    <property type="entry name" value="PxpA"/>
    <property type="match status" value="1"/>
</dbReference>
<dbReference type="InterPro" id="IPR011330">
    <property type="entry name" value="Glyco_hydro/deAcase_b/a-brl"/>
</dbReference>